<dbReference type="AlphaFoldDB" id="A0A6J4QTG2"/>
<feature type="region of interest" description="Disordered" evidence="1">
    <location>
        <begin position="306"/>
        <end position="327"/>
    </location>
</feature>
<feature type="compositionally biased region" description="Acidic residues" evidence="1">
    <location>
        <begin position="314"/>
        <end position="326"/>
    </location>
</feature>
<evidence type="ECO:0000256" key="1">
    <source>
        <dbReference type="SAM" id="MobiDB-lite"/>
    </source>
</evidence>
<proteinExistence type="predicted"/>
<dbReference type="InterPro" id="IPR052900">
    <property type="entry name" value="Phospholipid_Metab_Enz"/>
</dbReference>
<evidence type="ECO:0000259" key="2">
    <source>
        <dbReference type="Pfam" id="PF09423"/>
    </source>
</evidence>
<dbReference type="CDD" id="cd07389">
    <property type="entry name" value="MPP_PhoD"/>
    <property type="match status" value="1"/>
</dbReference>
<dbReference type="PANTHER" id="PTHR43606">
    <property type="entry name" value="PHOSPHATASE, PUTATIVE (AFU_ORTHOLOGUE AFUA_6G08710)-RELATED"/>
    <property type="match status" value="1"/>
</dbReference>
<evidence type="ECO:0000313" key="4">
    <source>
        <dbReference type="EMBL" id="CAA9454810.1"/>
    </source>
</evidence>
<dbReference type="SUPFAM" id="SSF56300">
    <property type="entry name" value="Metallo-dependent phosphatases"/>
    <property type="match status" value="1"/>
</dbReference>
<dbReference type="Pfam" id="PF16655">
    <property type="entry name" value="PhoD_N"/>
    <property type="match status" value="1"/>
</dbReference>
<accession>A0A6J4QTG2</accession>
<dbReference type="PROSITE" id="PS51318">
    <property type="entry name" value="TAT"/>
    <property type="match status" value="1"/>
</dbReference>
<dbReference type="InterPro" id="IPR029052">
    <property type="entry name" value="Metallo-depent_PP-like"/>
</dbReference>
<dbReference type="NCBIfam" id="TIGR01409">
    <property type="entry name" value="TAT_signal_seq"/>
    <property type="match status" value="1"/>
</dbReference>
<organism evidence="4">
    <name type="scientific">uncultured Rubrobacteraceae bacterium</name>
    <dbReference type="NCBI Taxonomy" id="349277"/>
    <lineage>
        <taxon>Bacteria</taxon>
        <taxon>Bacillati</taxon>
        <taxon>Actinomycetota</taxon>
        <taxon>Rubrobacteria</taxon>
        <taxon>Rubrobacterales</taxon>
        <taxon>Rubrobacteraceae</taxon>
        <taxon>environmental samples</taxon>
    </lineage>
</organism>
<reference evidence="4" key="1">
    <citation type="submission" date="2020-02" db="EMBL/GenBank/DDBJ databases">
        <authorList>
            <person name="Meier V. D."/>
        </authorList>
    </citation>
    <scope>NUCLEOTIDE SEQUENCE</scope>
    <source>
        <strain evidence="4">AVDCRST_MAG14</strain>
    </source>
</reference>
<dbReference type="PANTHER" id="PTHR43606:SF2">
    <property type="entry name" value="ALKALINE PHOSPHATASE FAMILY PROTEIN (AFU_ORTHOLOGUE AFUA_5G03860)"/>
    <property type="match status" value="1"/>
</dbReference>
<dbReference type="Gene3D" id="2.60.40.380">
    <property type="entry name" value="Purple acid phosphatase-like, N-terminal"/>
    <property type="match status" value="1"/>
</dbReference>
<dbReference type="InterPro" id="IPR038607">
    <property type="entry name" value="PhoD-like_sf"/>
</dbReference>
<gene>
    <name evidence="4" type="ORF">AVDCRST_MAG14-1444</name>
</gene>
<evidence type="ECO:0000259" key="3">
    <source>
        <dbReference type="Pfam" id="PF16655"/>
    </source>
</evidence>
<dbReference type="InterPro" id="IPR018946">
    <property type="entry name" value="PhoD-like_MPP"/>
</dbReference>
<dbReference type="InterPro" id="IPR019546">
    <property type="entry name" value="TAT_signal_bac_arc"/>
</dbReference>
<sequence>MRRRISRRQFLGLAGVGAAGLVLGGGLAYSRNRLLTSPTFSDYPFTLGIASGEPVHDGTSARVVLWTRLAPDPLNGGGMPPNDVEVRWEMATDENFTNVVQSGTEIAPAMEAHSVHVAPYGLEPARYYWYRFKVGSEISPVGRTKTAPETGAPLNSMSFAFVSCSDFQEGYFPVYRAIAEEDLDVVFHLGDFIYEYGPDPESTRVSETPAPTDLETYRSTYAEYLLDPDLQAARAMHPWEVIPDDHETYNNFEGAPEDEAQAAAAALAYYMPLRPSASPHAAEGANLLLYRDVNYGDLAHFNMLDTRQYRGEPPDPETEGSPETDDAAITNDMIGQEQEAWLFENLASSGARWNVIGNQIGMFDYTAGSEGDLMGWDDHGYARDRIARFLDDYRPSNPVVITGDLHCSWVSDLKAYYPDENSATVGTEFIGTSITSGLGESYANEYKEHREDNPHVKFFDERTGGYVRVDLTPEEWRTEMKLADTIEDRESPVRTFASFVVEDGQPGAKRA</sequence>
<dbReference type="InterPro" id="IPR032093">
    <property type="entry name" value="PhoD_N"/>
</dbReference>
<dbReference type="InterPro" id="IPR006311">
    <property type="entry name" value="TAT_signal"/>
</dbReference>
<dbReference type="Pfam" id="PF09423">
    <property type="entry name" value="PhoD"/>
    <property type="match status" value="1"/>
</dbReference>
<dbReference type="EMBL" id="CADCVG010000059">
    <property type="protein sequence ID" value="CAA9454810.1"/>
    <property type="molecule type" value="Genomic_DNA"/>
</dbReference>
<feature type="domain" description="Phospholipase D N-terminal" evidence="3">
    <location>
        <begin position="47"/>
        <end position="146"/>
    </location>
</feature>
<dbReference type="Gene3D" id="3.60.21.70">
    <property type="entry name" value="PhoD-like phosphatase"/>
    <property type="match status" value="1"/>
</dbReference>
<protein>
    <submittedName>
        <fullName evidence="4">Phosphodiesterase/alkaline phosphatase D</fullName>
    </submittedName>
</protein>
<name>A0A6J4QTG2_9ACTN</name>
<feature type="domain" description="PhoD-like phosphatase metallophosphatase" evidence="2">
    <location>
        <begin position="159"/>
        <end position="479"/>
    </location>
</feature>